<dbReference type="AlphaFoldDB" id="A0A6G1LA28"/>
<evidence type="ECO:0000313" key="2">
    <source>
        <dbReference type="Proteomes" id="UP000799436"/>
    </source>
</evidence>
<name>A0A6G1LA28_9PEZI</name>
<proteinExistence type="predicted"/>
<accession>A0A6G1LA28</accession>
<organism evidence="1 2">
    <name type="scientific">Teratosphaeria nubilosa</name>
    <dbReference type="NCBI Taxonomy" id="161662"/>
    <lineage>
        <taxon>Eukaryota</taxon>
        <taxon>Fungi</taxon>
        <taxon>Dikarya</taxon>
        <taxon>Ascomycota</taxon>
        <taxon>Pezizomycotina</taxon>
        <taxon>Dothideomycetes</taxon>
        <taxon>Dothideomycetidae</taxon>
        <taxon>Mycosphaerellales</taxon>
        <taxon>Teratosphaeriaceae</taxon>
        <taxon>Teratosphaeria</taxon>
    </lineage>
</organism>
<evidence type="ECO:0000313" key="1">
    <source>
        <dbReference type="EMBL" id="KAF2769278.1"/>
    </source>
</evidence>
<sequence>MNIDMDSRIRVVDAAWRVDNGDFRTPTQNRYKKHSVQHQTAVSARTLLHYIFLFSIVDEEYTMRFTILAQALHLTTALALNCGKCVPGRETQCYPFPTCCTSCEECRRYGSSIGSCASCDRSCPDCSEGHSALYYCCNRCGPCKNTKDRCCTCHVGSQCPGGQWPLIEVFRDYCPF</sequence>
<gene>
    <name evidence="1" type="ORF">EJ03DRAFT_97980</name>
</gene>
<keyword evidence="2" id="KW-1185">Reference proteome</keyword>
<protein>
    <submittedName>
        <fullName evidence="1">Uncharacterized protein</fullName>
    </submittedName>
</protein>
<dbReference type="EMBL" id="ML995835">
    <property type="protein sequence ID" value="KAF2769278.1"/>
    <property type="molecule type" value="Genomic_DNA"/>
</dbReference>
<dbReference type="Proteomes" id="UP000799436">
    <property type="component" value="Unassembled WGS sequence"/>
</dbReference>
<reference evidence="1" key="1">
    <citation type="journal article" date="2020" name="Stud. Mycol.">
        <title>101 Dothideomycetes genomes: a test case for predicting lifestyles and emergence of pathogens.</title>
        <authorList>
            <person name="Haridas S."/>
            <person name="Albert R."/>
            <person name="Binder M."/>
            <person name="Bloem J."/>
            <person name="Labutti K."/>
            <person name="Salamov A."/>
            <person name="Andreopoulos B."/>
            <person name="Baker S."/>
            <person name="Barry K."/>
            <person name="Bills G."/>
            <person name="Bluhm B."/>
            <person name="Cannon C."/>
            <person name="Castanera R."/>
            <person name="Culley D."/>
            <person name="Daum C."/>
            <person name="Ezra D."/>
            <person name="Gonzalez J."/>
            <person name="Henrissat B."/>
            <person name="Kuo A."/>
            <person name="Liang C."/>
            <person name="Lipzen A."/>
            <person name="Lutzoni F."/>
            <person name="Magnuson J."/>
            <person name="Mondo S."/>
            <person name="Nolan M."/>
            <person name="Ohm R."/>
            <person name="Pangilinan J."/>
            <person name="Park H.-J."/>
            <person name="Ramirez L."/>
            <person name="Alfaro M."/>
            <person name="Sun H."/>
            <person name="Tritt A."/>
            <person name="Yoshinaga Y."/>
            <person name="Zwiers L.-H."/>
            <person name="Turgeon B."/>
            <person name="Goodwin S."/>
            <person name="Spatafora J."/>
            <person name="Crous P."/>
            <person name="Grigoriev I."/>
        </authorList>
    </citation>
    <scope>NUCLEOTIDE SEQUENCE</scope>
    <source>
        <strain evidence="1">CBS 116005</strain>
    </source>
</reference>